<dbReference type="InterPro" id="IPR009003">
    <property type="entry name" value="Peptidase_S1_PA"/>
</dbReference>
<protein>
    <recommendedName>
        <fullName evidence="3">Peptidase S1 domain-containing protein</fullName>
    </recommendedName>
</protein>
<keyword evidence="2" id="KW-1185">Reference proteome</keyword>
<reference evidence="1 2" key="2">
    <citation type="submission" date="2020-08" db="EMBL/GenBank/DDBJ databases">
        <title>The Agave Microbiome: Exploring the role of microbial communities in plant adaptations to desert environments.</title>
        <authorList>
            <person name="Partida-Martinez L.P."/>
        </authorList>
    </citation>
    <scope>NUCLEOTIDE SEQUENCE [LARGE SCALE GENOMIC DNA]</scope>
    <source>
        <strain evidence="1 2">AS2.3</strain>
    </source>
</reference>
<reference evidence="1 2" key="1">
    <citation type="submission" date="2020-07" db="EMBL/GenBank/DDBJ databases">
        <authorList>
            <person name="Partida-Martinez L."/>
            <person name="Huntemann M."/>
            <person name="Clum A."/>
            <person name="Wang J."/>
            <person name="Palaniappan K."/>
            <person name="Ritter S."/>
            <person name="Chen I.-M."/>
            <person name="Stamatis D."/>
            <person name="Reddy T."/>
            <person name="O'Malley R."/>
            <person name="Daum C."/>
            <person name="Shapiro N."/>
            <person name="Ivanova N."/>
            <person name="Kyrpides N."/>
            <person name="Woyke T."/>
        </authorList>
    </citation>
    <scope>NUCLEOTIDE SEQUENCE [LARGE SCALE GENOMIC DNA]</scope>
    <source>
        <strain evidence="1 2">AS2.3</strain>
    </source>
</reference>
<organism evidence="1 2">
    <name type="scientific">Sphingomonas melonis</name>
    <dbReference type="NCBI Taxonomy" id="152682"/>
    <lineage>
        <taxon>Bacteria</taxon>
        <taxon>Pseudomonadati</taxon>
        <taxon>Pseudomonadota</taxon>
        <taxon>Alphaproteobacteria</taxon>
        <taxon>Sphingomonadales</taxon>
        <taxon>Sphingomonadaceae</taxon>
        <taxon>Sphingomonas</taxon>
    </lineage>
</organism>
<evidence type="ECO:0008006" key="3">
    <source>
        <dbReference type="Google" id="ProtNLM"/>
    </source>
</evidence>
<dbReference type="InterPro" id="IPR043504">
    <property type="entry name" value="Peptidase_S1_PA_chymotrypsin"/>
</dbReference>
<gene>
    <name evidence="1" type="ORF">HD841_000996</name>
</gene>
<proteinExistence type="predicted"/>
<dbReference type="Proteomes" id="UP000517753">
    <property type="component" value="Unassembled WGS sequence"/>
</dbReference>
<dbReference type="Gene3D" id="2.40.10.10">
    <property type="entry name" value="Trypsin-like serine proteases"/>
    <property type="match status" value="2"/>
</dbReference>
<dbReference type="RefSeq" id="WP_218845363.1">
    <property type="nucleotide sequence ID" value="NZ_JACCBY010000001.1"/>
</dbReference>
<evidence type="ECO:0000313" key="1">
    <source>
        <dbReference type="EMBL" id="NYD89227.1"/>
    </source>
</evidence>
<dbReference type="SUPFAM" id="SSF50494">
    <property type="entry name" value="Trypsin-like serine proteases"/>
    <property type="match status" value="1"/>
</dbReference>
<dbReference type="EMBL" id="JACCBY010000001">
    <property type="protein sequence ID" value="NYD89227.1"/>
    <property type="molecule type" value="Genomic_DNA"/>
</dbReference>
<accession>A0A7Y9FLS5</accession>
<evidence type="ECO:0000313" key="2">
    <source>
        <dbReference type="Proteomes" id="UP000517753"/>
    </source>
</evidence>
<dbReference type="AlphaFoldDB" id="A0A7Y9FLS5"/>
<sequence>MGASGPAAAQSLVAPPPIVSPTITTSPTVTAPPLQSIDAARAQDAAAVADRLGVPVEEAIRHLWLQEATVPITDAIAESFADRLTGIAIEHRPDFHIVVTLTGALAEPERIIDIDGTPVHVTFRAGAPVSHTGLMQAITAYQAAIRASLIAPPGLGIDQRSGELVAVVSGRDVAREGAGPLAERLAALTHVPVRLRVVDQPALDMGGIQGGARVVGQVPGDTHRYLCTAGFVVTDGSRTGLATAAHCPDELSGRDAEGHEQALPFVGQWGWGHQDVQINASATALAPLFFADTAKTVSRPVTGARGRAGVRAGDVVCHRGERTGYSCSQVELTDFAPAGDLCGGACLPTWTTVAGPVCKSGDSGSPVFLGDTAYGILKGGSYRSDGSCAFYFYMSTDYLPSGWRLLTAGPPLPAPSE</sequence>
<comment type="caution">
    <text evidence="1">The sequence shown here is derived from an EMBL/GenBank/DDBJ whole genome shotgun (WGS) entry which is preliminary data.</text>
</comment>
<name>A0A7Y9FLS5_9SPHN</name>